<dbReference type="EMBL" id="BMKP01000004">
    <property type="protein sequence ID" value="GGF12487.1"/>
    <property type="molecule type" value="Genomic_DNA"/>
</dbReference>
<keyword evidence="2" id="KW-1185">Reference proteome</keyword>
<reference evidence="2" key="1">
    <citation type="journal article" date="2019" name="Int. J. Syst. Evol. Microbiol.">
        <title>The Global Catalogue of Microorganisms (GCM) 10K type strain sequencing project: providing services to taxonomists for standard genome sequencing and annotation.</title>
        <authorList>
            <consortium name="The Broad Institute Genomics Platform"/>
            <consortium name="The Broad Institute Genome Sequencing Center for Infectious Disease"/>
            <person name="Wu L."/>
            <person name="Ma J."/>
        </authorList>
    </citation>
    <scope>NUCLEOTIDE SEQUENCE [LARGE SCALE GENOMIC DNA]</scope>
    <source>
        <strain evidence="2">CGMCC 1.16060</strain>
    </source>
</reference>
<protein>
    <submittedName>
        <fullName evidence="1">Uncharacterized protein</fullName>
    </submittedName>
</protein>
<proteinExistence type="predicted"/>
<evidence type="ECO:0000313" key="2">
    <source>
        <dbReference type="Proteomes" id="UP000655016"/>
    </source>
</evidence>
<comment type="caution">
    <text evidence="1">The sequence shown here is derived from an EMBL/GenBank/DDBJ whole genome shotgun (WGS) entry which is preliminary data.</text>
</comment>
<sequence>MKNDNIKTKIEKLKEIKIKLEKINYPYYKQYEFRNNHFFDGNYLVIFKD</sequence>
<dbReference type="Proteomes" id="UP000655016">
    <property type="component" value="Unassembled WGS sequence"/>
</dbReference>
<evidence type="ECO:0000313" key="1">
    <source>
        <dbReference type="EMBL" id="GGF12487.1"/>
    </source>
</evidence>
<accession>A0ABQ1U7F3</accession>
<gene>
    <name evidence="1" type="ORF">GCM10011518_22180</name>
</gene>
<name>A0ABQ1U7F3_9FLAO</name>
<organism evidence="1 2">
    <name type="scientific">Flavobacterium limi</name>
    <dbReference type="NCBI Taxonomy" id="2045105"/>
    <lineage>
        <taxon>Bacteria</taxon>
        <taxon>Pseudomonadati</taxon>
        <taxon>Bacteroidota</taxon>
        <taxon>Flavobacteriia</taxon>
        <taxon>Flavobacteriales</taxon>
        <taxon>Flavobacteriaceae</taxon>
        <taxon>Flavobacterium</taxon>
    </lineage>
</organism>